<evidence type="ECO:0000256" key="6">
    <source>
        <dbReference type="ARBA" id="ARBA00022989"/>
    </source>
</evidence>
<evidence type="ECO:0000313" key="10">
    <source>
        <dbReference type="EMBL" id="RKP40088.1"/>
    </source>
</evidence>
<keyword evidence="4 8" id="KW-0812">Transmembrane</keyword>
<feature type="transmembrane region" description="Helical" evidence="8">
    <location>
        <begin position="316"/>
        <end position="334"/>
    </location>
</feature>
<dbReference type="Proteomes" id="UP000268162">
    <property type="component" value="Unassembled WGS sequence"/>
</dbReference>
<feature type="transmembrane region" description="Helical" evidence="8">
    <location>
        <begin position="395"/>
        <end position="414"/>
    </location>
</feature>
<feature type="transmembrane region" description="Helical" evidence="8">
    <location>
        <begin position="175"/>
        <end position="192"/>
    </location>
</feature>
<feature type="transmembrane region" description="Helical" evidence="8">
    <location>
        <begin position="369"/>
        <end position="389"/>
    </location>
</feature>
<dbReference type="PANTHER" id="PTHR22950">
    <property type="entry name" value="AMINO ACID TRANSPORTER"/>
    <property type="match status" value="1"/>
</dbReference>
<keyword evidence="3" id="KW-0813">Transport</keyword>
<dbReference type="Gene3D" id="1.20.1740.10">
    <property type="entry name" value="Amino acid/polyamine transporter I"/>
    <property type="match status" value="1"/>
</dbReference>
<keyword evidence="6 8" id="KW-1133">Transmembrane helix</keyword>
<keyword evidence="5" id="KW-0029">Amino-acid transport</keyword>
<evidence type="ECO:0000256" key="7">
    <source>
        <dbReference type="ARBA" id="ARBA00023136"/>
    </source>
</evidence>
<accession>A0A4Q0A2M7</accession>
<evidence type="ECO:0000256" key="5">
    <source>
        <dbReference type="ARBA" id="ARBA00022970"/>
    </source>
</evidence>
<dbReference type="EMBL" id="ML002226">
    <property type="protein sequence ID" value="RKP40088.1"/>
    <property type="molecule type" value="Genomic_DNA"/>
</dbReference>
<feature type="transmembrane region" description="Helical" evidence="8">
    <location>
        <begin position="199"/>
        <end position="223"/>
    </location>
</feature>
<organism evidence="10 11">
    <name type="scientific">Dimargaris cristalligena</name>
    <dbReference type="NCBI Taxonomy" id="215637"/>
    <lineage>
        <taxon>Eukaryota</taxon>
        <taxon>Fungi</taxon>
        <taxon>Fungi incertae sedis</taxon>
        <taxon>Zoopagomycota</taxon>
        <taxon>Kickxellomycotina</taxon>
        <taxon>Dimargaritomycetes</taxon>
        <taxon>Dimargaritales</taxon>
        <taxon>Dimargaritaceae</taxon>
        <taxon>Dimargaris</taxon>
    </lineage>
</organism>
<dbReference type="InterPro" id="IPR013057">
    <property type="entry name" value="AA_transpt_TM"/>
</dbReference>
<dbReference type="Pfam" id="PF01490">
    <property type="entry name" value="Aa_trans"/>
    <property type="match status" value="1"/>
</dbReference>
<feature type="transmembrane region" description="Helical" evidence="8">
    <location>
        <begin position="238"/>
        <end position="258"/>
    </location>
</feature>
<evidence type="ECO:0000259" key="9">
    <source>
        <dbReference type="Pfam" id="PF01490"/>
    </source>
</evidence>
<feature type="transmembrane region" description="Helical" evidence="8">
    <location>
        <begin position="270"/>
        <end position="296"/>
    </location>
</feature>
<dbReference type="GO" id="GO:0005774">
    <property type="term" value="C:vacuolar membrane"/>
    <property type="evidence" value="ECO:0007669"/>
    <property type="project" value="TreeGrafter"/>
</dbReference>
<evidence type="ECO:0000256" key="8">
    <source>
        <dbReference type="SAM" id="Phobius"/>
    </source>
</evidence>
<evidence type="ECO:0000256" key="2">
    <source>
        <dbReference type="ARBA" id="ARBA00008066"/>
    </source>
</evidence>
<feature type="transmembrane region" description="Helical" evidence="8">
    <location>
        <begin position="426"/>
        <end position="453"/>
    </location>
</feature>
<evidence type="ECO:0000256" key="4">
    <source>
        <dbReference type="ARBA" id="ARBA00022692"/>
    </source>
</evidence>
<keyword evidence="7 8" id="KW-0472">Membrane</keyword>
<name>A0A4Q0A2M7_9FUNG</name>
<gene>
    <name evidence="10" type="ORF">BJ085DRAFT_34298</name>
</gene>
<comment type="subcellular location">
    <subcellularLocation>
        <location evidence="1">Membrane</location>
        <topology evidence="1">Multi-pass membrane protein</topology>
    </subcellularLocation>
</comment>
<evidence type="ECO:0000256" key="1">
    <source>
        <dbReference type="ARBA" id="ARBA00004141"/>
    </source>
</evidence>
<feature type="transmembrane region" description="Helical" evidence="8">
    <location>
        <begin position="61"/>
        <end position="81"/>
    </location>
</feature>
<evidence type="ECO:0000313" key="11">
    <source>
        <dbReference type="Proteomes" id="UP000268162"/>
    </source>
</evidence>
<feature type="transmembrane region" description="Helical" evidence="8">
    <location>
        <begin position="87"/>
        <end position="109"/>
    </location>
</feature>
<dbReference type="PANTHER" id="PTHR22950:SF692">
    <property type="entry name" value="TRANSMEMBRANE AMINO ACID TRANSPORTER FAMILY PROTEIN"/>
    <property type="match status" value="1"/>
</dbReference>
<evidence type="ECO:0000256" key="3">
    <source>
        <dbReference type="ARBA" id="ARBA00022448"/>
    </source>
</evidence>
<dbReference type="AlphaFoldDB" id="A0A4Q0A2M7"/>
<keyword evidence="11" id="KW-1185">Reference proteome</keyword>
<dbReference type="GO" id="GO:0015179">
    <property type="term" value="F:L-amino acid transmembrane transporter activity"/>
    <property type="evidence" value="ECO:0007669"/>
    <property type="project" value="TreeGrafter"/>
</dbReference>
<feature type="domain" description="Amino acid transporter transmembrane" evidence="9">
    <location>
        <begin position="57"/>
        <end position="449"/>
    </location>
</feature>
<dbReference type="STRING" id="215637.A0A4Q0A2M7"/>
<comment type="similarity">
    <text evidence="2">Belongs to the amino acid/polyamine transporter 2 family.</text>
</comment>
<sequence length="460" mass="49837">MAEAPKPSGARWYGAISPKSVEFTPDELADGYLAPAPDSQSLLPGSSTESFVKDHAKGSNAAAVFHIMCVMAGTGILQLPYCLKQGGWLSLFWIVLAAVVSNYTGIIFIRSLYTADGRRLNSFSEVAGAAFGPHGRRVTRVFKDVSSVGTCTLFMILAGYNLNAIFTPDAALAGVRYWIIICSVVVTVPYVIMRTIQDAVIMSIFGAATTGLMVIVVVGLGIVDLPNHPTHAYQWVDVWGFPLALSSICFSFGGNVVWPQVEQGLRDPKAWPRVLTTATTIVCIMYLLVAIVGYAVYDSDTLSPVFLNLPQGLPLAFANVMVTIHVLMTTPIMLTSVSSEFEDELAADYPRVFGSAGLGKPGPRPKLRAAVRIPLMIITMLCAVFVPFFADVMALLGSLIYSTLIFVFPVLIYYKLQGWHLLTGRTLLWNVVIIVIGVLCCSIGSYQAILALIRDFQTSL</sequence>
<feature type="transmembrane region" description="Helical" evidence="8">
    <location>
        <begin position="145"/>
        <end position="163"/>
    </location>
</feature>
<proteinExistence type="inferred from homology"/>
<protein>
    <submittedName>
        <fullName evidence="10">Transmembrane amino acid transporter protein-domain-containing protein</fullName>
    </submittedName>
</protein>
<reference evidence="11" key="1">
    <citation type="journal article" date="2018" name="Nat. Microbiol.">
        <title>Leveraging single-cell genomics to expand the fungal tree of life.</title>
        <authorList>
            <person name="Ahrendt S.R."/>
            <person name="Quandt C.A."/>
            <person name="Ciobanu D."/>
            <person name="Clum A."/>
            <person name="Salamov A."/>
            <person name="Andreopoulos B."/>
            <person name="Cheng J.F."/>
            <person name="Woyke T."/>
            <person name="Pelin A."/>
            <person name="Henrissat B."/>
            <person name="Reynolds N.K."/>
            <person name="Benny G.L."/>
            <person name="Smith M.E."/>
            <person name="James T.Y."/>
            <person name="Grigoriev I.V."/>
        </authorList>
    </citation>
    <scope>NUCLEOTIDE SEQUENCE [LARGE SCALE GENOMIC DNA]</scope>
    <source>
        <strain evidence="11">RSA 468</strain>
    </source>
</reference>